<dbReference type="Proteomes" id="UP000520814">
    <property type="component" value="Unassembled WGS sequence"/>
</dbReference>
<gene>
    <name evidence="1" type="ORF">HNQ39_005530</name>
</gene>
<comment type="caution">
    <text evidence="1">The sequence shown here is derived from an EMBL/GenBank/DDBJ whole genome shotgun (WGS) entry which is preliminary data.</text>
</comment>
<name>A0A7W9W9B7_ARMRO</name>
<accession>A0A7W9W9B7</accession>
<dbReference type="AlphaFoldDB" id="A0A7W9W9B7"/>
<dbReference type="EMBL" id="JACHGW010000008">
    <property type="protein sequence ID" value="MBB6053688.1"/>
    <property type="molecule type" value="Genomic_DNA"/>
</dbReference>
<protein>
    <recommendedName>
        <fullName evidence="3">PcfJ-like protein</fullName>
    </recommendedName>
</protein>
<dbReference type="Pfam" id="PF14284">
    <property type="entry name" value="PcfJ"/>
    <property type="match status" value="1"/>
</dbReference>
<dbReference type="InterPro" id="IPR025586">
    <property type="entry name" value="PcfJ"/>
</dbReference>
<keyword evidence="2" id="KW-1185">Reference proteome</keyword>
<organism evidence="1 2">
    <name type="scientific">Armatimonas rosea</name>
    <dbReference type="NCBI Taxonomy" id="685828"/>
    <lineage>
        <taxon>Bacteria</taxon>
        <taxon>Bacillati</taxon>
        <taxon>Armatimonadota</taxon>
        <taxon>Armatimonadia</taxon>
        <taxon>Armatimonadales</taxon>
        <taxon>Armatimonadaceae</taxon>
        <taxon>Armatimonas</taxon>
    </lineage>
</organism>
<dbReference type="RefSeq" id="WP_184203780.1">
    <property type="nucleotide sequence ID" value="NZ_JACHGW010000008.1"/>
</dbReference>
<proteinExistence type="predicted"/>
<evidence type="ECO:0000313" key="2">
    <source>
        <dbReference type="Proteomes" id="UP000520814"/>
    </source>
</evidence>
<evidence type="ECO:0000313" key="1">
    <source>
        <dbReference type="EMBL" id="MBB6053688.1"/>
    </source>
</evidence>
<sequence length="488" mass="55824">MKGKTTQPIRHRRDGLSARYVRLREQERDQEFAEWYWSGYDQDDYDGYDDFDDWDQDNMALIGEHFALVRATFYPNQPLRALRRFLSEPLPSAEPMLPENLASDELIQRLAAYLSRLVDTPSDSQLTEEIRAALGDEEARQVIAQHLPKSAEAICLFAPFWCRSPLTWSPDSGVSLQEHLFATYPVPAFLIEALNNPIRFPDYKWLCWFILLGRSASLKAAGRVFGWDIPGKFAHFLQQVPARTPIEDVLLTGEMLSCPFSPKQACLYAEVLRLGGTETDYQRLARDGSYCLDPTDLSVAEDDFRFWEGAVCWLIRHREELSDTDAGRVLAWARHCHTEFLAGHEAAFRWVGRSVAATVERARIYHDQQHARWHRWHYYAWSAHGWDSAGASGWSITELTNSNQLIDEGAAMQHCVWSYGWRCQAESSAIFSVCYKDQRRVTVEVNPKTGELVQAHGLANRDPDTEELQIVAIWLQALVLPSLRPTAG</sequence>
<reference evidence="1 2" key="1">
    <citation type="submission" date="2020-08" db="EMBL/GenBank/DDBJ databases">
        <title>Genomic Encyclopedia of Type Strains, Phase IV (KMG-IV): sequencing the most valuable type-strain genomes for metagenomic binning, comparative biology and taxonomic classification.</title>
        <authorList>
            <person name="Goeker M."/>
        </authorList>
    </citation>
    <scope>NUCLEOTIDE SEQUENCE [LARGE SCALE GENOMIC DNA]</scope>
    <source>
        <strain evidence="1 2">DSM 23562</strain>
    </source>
</reference>
<evidence type="ECO:0008006" key="3">
    <source>
        <dbReference type="Google" id="ProtNLM"/>
    </source>
</evidence>